<evidence type="ECO:0000313" key="7">
    <source>
        <dbReference type="Proteomes" id="UP000031631"/>
    </source>
</evidence>
<dbReference type="PANTHER" id="PTHR38101:SF1">
    <property type="entry name" value="UPF0307 PROTEIN YJGA"/>
    <property type="match status" value="1"/>
</dbReference>
<dbReference type="OrthoDB" id="5293604at2"/>
<evidence type="ECO:0000256" key="1">
    <source>
        <dbReference type="ARBA" id="ARBA00022490"/>
    </source>
</evidence>
<dbReference type="HAMAP" id="MF_00765">
    <property type="entry name" value="DarP"/>
    <property type="match status" value="1"/>
</dbReference>
<dbReference type="GO" id="GO:1902626">
    <property type="term" value="P:assembly of large subunit precursor of preribosome"/>
    <property type="evidence" value="ECO:0007669"/>
    <property type="project" value="UniProtKB-UniRule"/>
</dbReference>
<dbReference type="Proteomes" id="UP000031631">
    <property type="component" value="Chromosome"/>
</dbReference>
<protein>
    <recommendedName>
        <fullName evidence="5">Dual-action ribosomal maturation protein DarP</fullName>
    </recommendedName>
    <alternativeName>
        <fullName evidence="5">Large ribosomal subunit assembly factor DarP</fullName>
    </alternativeName>
</protein>
<dbReference type="AlphaFoldDB" id="A0A7U6JHL0"/>
<keyword evidence="3 5" id="KW-0699">rRNA-binding</keyword>
<dbReference type="PANTHER" id="PTHR38101">
    <property type="entry name" value="UPF0307 PROTEIN YJGA"/>
    <property type="match status" value="1"/>
</dbReference>
<dbReference type="InterPro" id="IPR006839">
    <property type="entry name" value="DarP"/>
</dbReference>
<evidence type="ECO:0000256" key="3">
    <source>
        <dbReference type="ARBA" id="ARBA00022730"/>
    </source>
</evidence>
<keyword evidence="7" id="KW-1185">Reference proteome</keyword>
<keyword evidence="1 5" id="KW-0963">Cytoplasm</keyword>
<reference evidence="6 7" key="1">
    <citation type="journal article" date="2014" name="PLoS ONE">
        <title>Physiological and genomic features of a novel sulfur-oxidizing gammaproteobacterium belonging to a previously uncultivated symbiotic lineage isolated from a hydrothermal vent.</title>
        <authorList>
            <person name="Nunoura T."/>
            <person name="Takaki Y."/>
            <person name="Kazama H."/>
            <person name="Kakuta J."/>
            <person name="Shimamura S."/>
            <person name="Makita H."/>
            <person name="Hirai M."/>
            <person name="Miyazaki M."/>
            <person name="Takai K."/>
        </authorList>
    </citation>
    <scope>NUCLEOTIDE SEQUENCE [LARGE SCALE GENOMIC DNA]</scope>
    <source>
        <strain evidence="6 7">Hiromi1</strain>
    </source>
</reference>
<comment type="subcellular location">
    <subcellularLocation>
        <location evidence="5">Cytoplasm</location>
    </subcellularLocation>
    <text evidence="5">Associates with late stage pre-50S ribosomal subunits.</text>
</comment>
<accession>A0A7U6JHL0</accession>
<proteinExistence type="inferred from homology"/>
<dbReference type="PIRSF" id="PIRSF016183">
    <property type="entry name" value="UCP016183"/>
    <property type="match status" value="1"/>
</dbReference>
<keyword evidence="4 5" id="KW-0694">RNA-binding</keyword>
<keyword evidence="2 5" id="KW-0690">Ribosome biogenesis</keyword>
<evidence type="ECO:0000256" key="4">
    <source>
        <dbReference type="ARBA" id="ARBA00022884"/>
    </source>
</evidence>
<dbReference type="CDD" id="cd16331">
    <property type="entry name" value="YjgA-like"/>
    <property type="match status" value="1"/>
</dbReference>
<evidence type="ECO:0000256" key="2">
    <source>
        <dbReference type="ARBA" id="ARBA00022517"/>
    </source>
</evidence>
<evidence type="ECO:0000313" key="6">
    <source>
        <dbReference type="EMBL" id="BAO43793.1"/>
    </source>
</evidence>
<dbReference type="GO" id="GO:0005829">
    <property type="term" value="C:cytosol"/>
    <property type="evidence" value="ECO:0007669"/>
    <property type="project" value="TreeGrafter"/>
</dbReference>
<dbReference type="SUPFAM" id="SSF158710">
    <property type="entry name" value="PSPTO4464-like"/>
    <property type="match status" value="1"/>
</dbReference>
<evidence type="ECO:0000256" key="5">
    <source>
        <dbReference type="HAMAP-Rule" id="MF_00765"/>
    </source>
</evidence>
<dbReference type="GO" id="GO:0043022">
    <property type="term" value="F:ribosome binding"/>
    <property type="evidence" value="ECO:0007669"/>
    <property type="project" value="UniProtKB-UniRule"/>
</dbReference>
<dbReference type="KEGG" id="tbn:TBH_C0859"/>
<dbReference type="RefSeq" id="WP_041065875.1">
    <property type="nucleotide sequence ID" value="NZ_AP012273.1"/>
</dbReference>
<dbReference type="Pfam" id="PF04751">
    <property type="entry name" value="DarP"/>
    <property type="match status" value="1"/>
</dbReference>
<dbReference type="EMBL" id="AP012273">
    <property type="protein sequence ID" value="BAO43793.1"/>
    <property type="molecule type" value="Genomic_DNA"/>
</dbReference>
<comment type="similarity">
    <text evidence="5">Belongs to the DarP family.</text>
</comment>
<sequence>MKELDEDGLVVRPNKTRLKRELADLQSLVMEIIALGPGDRARLHLDDKFLEGVALAAKMKPSTGRNRQVKYLVKLLQKQDLDQVRHWFETRNSKHAEENRHFHALEQWRDRLVEEGDAALGEFLEQFPQTDRQQLRALIRGAVKEKSTGKPAGAGRKLFRMLRENSVES</sequence>
<organism evidence="6 7">
    <name type="scientific">Thiolapillus brandeum</name>
    <dbReference type="NCBI Taxonomy" id="1076588"/>
    <lineage>
        <taxon>Bacteria</taxon>
        <taxon>Pseudomonadati</taxon>
        <taxon>Pseudomonadota</taxon>
        <taxon>Gammaproteobacteria</taxon>
        <taxon>Chromatiales</taxon>
        <taxon>Sedimenticolaceae</taxon>
        <taxon>Thiolapillus</taxon>
    </lineage>
</organism>
<dbReference type="Gene3D" id="1.10.60.30">
    <property type="entry name" value="PSPTO4464-like domains"/>
    <property type="match status" value="2"/>
</dbReference>
<gene>
    <name evidence="5" type="primary">darP</name>
    <name evidence="6" type="ORF">TBH_C0859</name>
</gene>
<dbReference type="InterPro" id="IPR023153">
    <property type="entry name" value="DarP_sf"/>
</dbReference>
<name>A0A7U6JHL0_9GAMM</name>
<dbReference type="GO" id="GO:0019843">
    <property type="term" value="F:rRNA binding"/>
    <property type="evidence" value="ECO:0007669"/>
    <property type="project" value="UniProtKB-UniRule"/>
</dbReference>
<comment type="function">
    <text evidence="5">Member of a network of 50S ribosomal subunit biogenesis factors which assembles along the 30S-50S interface, preventing incorrect 23S rRNA structures from forming. Promotes peptidyl transferase center (PTC) maturation.</text>
</comment>
<dbReference type="NCBIfam" id="NF003593">
    <property type="entry name" value="PRK05255.1-1"/>
    <property type="match status" value="1"/>
</dbReference>